<proteinExistence type="predicted"/>
<dbReference type="Proteomes" id="UP000693941">
    <property type="component" value="Chromosome"/>
</dbReference>
<dbReference type="EMBL" id="CP077715">
    <property type="protein sequence ID" value="QXJ32827.1"/>
    <property type="molecule type" value="Genomic_DNA"/>
</dbReference>
<evidence type="ECO:0000313" key="1">
    <source>
        <dbReference type="EMBL" id="QXJ32827.1"/>
    </source>
</evidence>
<accession>A0A8F5BWM5</accession>
<evidence type="ECO:0000313" key="2">
    <source>
        <dbReference type="Proteomes" id="UP000693941"/>
    </source>
</evidence>
<name>A0A8F5BWM5_9CREN</name>
<organism evidence="1 2">
    <name type="scientific">Saccharolobus shibatae</name>
    <dbReference type="NCBI Taxonomy" id="2286"/>
    <lineage>
        <taxon>Archaea</taxon>
        <taxon>Thermoproteota</taxon>
        <taxon>Thermoprotei</taxon>
        <taxon>Sulfolobales</taxon>
        <taxon>Sulfolobaceae</taxon>
        <taxon>Saccharolobus</taxon>
    </lineage>
</organism>
<sequence length="41" mass="4940">MSYHKTGEMKINNAILFMCSELLENTFCDYIRYPVPEFHPR</sequence>
<reference evidence="1" key="1">
    <citation type="journal article" date="2021" name="Environ. Microbiol.">
        <title>New insights into the diversity and evolution of the archaeal mobilome from three complete genomes of Saccharolobus shibatae.</title>
        <authorList>
            <person name="Medvedeva S."/>
            <person name="Brandt D."/>
            <person name="Cvirkaite-Krupovic V."/>
            <person name="Liu Y."/>
            <person name="Severinov K."/>
            <person name="Ishino S."/>
            <person name="Ishino Y."/>
            <person name="Prangishvili D."/>
            <person name="Kalinowski J."/>
            <person name="Krupovic M."/>
        </authorList>
    </citation>
    <scope>NUCLEOTIDE SEQUENCE</scope>
    <source>
        <strain evidence="1">BEU9</strain>
    </source>
</reference>
<protein>
    <submittedName>
        <fullName evidence="1">Uncharacterized protein</fullName>
    </submittedName>
</protein>
<gene>
    <name evidence="1" type="ORF">J5U21_02482</name>
</gene>
<dbReference type="AlphaFoldDB" id="A0A8F5BWM5"/>